<dbReference type="EMBL" id="CP039339">
    <property type="protein sequence ID" value="QCX49870.1"/>
    <property type="molecule type" value="Genomic_DNA"/>
</dbReference>
<protein>
    <submittedName>
        <fullName evidence="2">Phage virion morphogenesis protein</fullName>
    </submittedName>
</protein>
<proteinExistence type="predicted"/>
<name>A0AA92EDQ3_RALSL</name>
<organism evidence="2 3">
    <name type="scientific">Ralstonia solanacearum</name>
    <name type="common">Pseudomonas solanacearum</name>
    <dbReference type="NCBI Taxonomy" id="305"/>
    <lineage>
        <taxon>Bacteria</taxon>
        <taxon>Pseudomonadati</taxon>
        <taxon>Pseudomonadota</taxon>
        <taxon>Betaproteobacteria</taxon>
        <taxon>Burkholderiales</taxon>
        <taxon>Burkholderiaceae</taxon>
        <taxon>Ralstonia</taxon>
        <taxon>Ralstonia solanacearum species complex</taxon>
    </lineage>
</organism>
<feature type="region of interest" description="Disordered" evidence="1">
    <location>
        <begin position="43"/>
        <end position="65"/>
    </location>
</feature>
<sequence>MSESRELEAWLAGMLTKLDAPARRVLARAVAAELRRRQAARIAEQRNPDGSPYVPRKPQQQLRRRAGRIRRAMFTRLRLARYMKTETDANTAVVTFAGSAQRIARVHQFGLRDRVNKAGLTAQYPVRELLGFDERDVASIAELIFHILRS</sequence>
<reference evidence="2 3" key="1">
    <citation type="submission" date="2019-04" db="EMBL/GenBank/DDBJ databases">
        <title>Complete Genome of UW386 and Higher Quality Genome of UW700.</title>
        <authorList>
            <person name="Jacobs J."/>
            <person name="Perez A."/>
            <person name="Steidl O."/>
            <person name="Allen C."/>
        </authorList>
    </citation>
    <scope>NUCLEOTIDE SEQUENCE [LARGE SCALE GENOMIC DNA]</scope>
    <source>
        <strain evidence="2 3">UW386</strain>
    </source>
</reference>
<evidence type="ECO:0000313" key="3">
    <source>
        <dbReference type="Proteomes" id="UP000310553"/>
    </source>
</evidence>
<dbReference type="NCBIfam" id="TIGR01635">
    <property type="entry name" value="tail_comp_S"/>
    <property type="match status" value="1"/>
</dbReference>
<evidence type="ECO:0000313" key="2">
    <source>
        <dbReference type="EMBL" id="QCX49870.1"/>
    </source>
</evidence>
<dbReference type="AlphaFoldDB" id="A0AA92EDQ3"/>
<evidence type="ECO:0000256" key="1">
    <source>
        <dbReference type="SAM" id="MobiDB-lite"/>
    </source>
</evidence>
<accession>A0AA92EDQ3</accession>
<dbReference type="Proteomes" id="UP000310553">
    <property type="component" value="Chromosome"/>
</dbReference>
<dbReference type="InterPro" id="IPR006522">
    <property type="entry name" value="Phage_virion_morphogenesis"/>
</dbReference>
<gene>
    <name evidence="2" type="ORF">E7Z57_12730</name>
</gene>
<dbReference type="Pfam" id="PF05069">
    <property type="entry name" value="Phage_tail_S"/>
    <property type="match status" value="1"/>
</dbReference>